<keyword evidence="4" id="KW-0808">Transferase</keyword>
<dbReference type="Pfam" id="PF18135">
    <property type="entry name" value="Type_ISP_C"/>
    <property type="match status" value="1"/>
</dbReference>
<dbReference type="GO" id="GO:0009007">
    <property type="term" value="F:site-specific DNA-methyltransferase (adenine-specific) activity"/>
    <property type="evidence" value="ECO:0007669"/>
    <property type="project" value="UniProtKB-EC"/>
</dbReference>
<keyword evidence="10" id="KW-1185">Reference proteome</keyword>
<evidence type="ECO:0000256" key="5">
    <source>
        <dbReference type="ARBA" id="ARBA00047942"/>
    </source>
</evidence>
<protein>
    <recommendedName>
        <fullName evidence="2">site-specific DNA-methyltransferase (adenine-specific)</fullName>
        <ecNumber evidence="2">2.1.1.72</ecNumber>
    </recommendedName>
</protein>
<dbReference type="PANTHER" id="PTHR33841">
    <property type="entry name" value="DNA METHYLTRANSFERASE YEEA-RELATED"/>
    <property type="match status" value="1"/>
</dbReference>
<dbReference type="EC" id="2.1.1.72" evidence="2"/>
<dbReference type="EMBL" id="SMFY01000001">
    <property type="protein sequence ID" value="TCK30763.1"/>
    <property type="molecule type" value="Genomic_DNA"/>
</dbReference>
<dbReference type="RefSeq" id="WP_207907669.1">
    <property type="nucleotide sequence ID" value="NZ_SMFY01000001.1"/>
</dbReference>
<proteinExistence type="inferred from homology"/>
<evidence type="ECO:0000256" key="2">
    <source>
        <dbReference type="ARBA" id="ARBA00011900"/>
    </source>
</evidence>
<keyword evidence="3 9" id="KW-0489">Methyltransferase</keyword>
<comment type="similarity">
    <text evidence="1">Belongs to the N(4)/N(6)-methyltransferase family.</text>
</comment>
<dbReference type="GO" id="GO:0003677">
    <property type="term" value="F:DNA binding"/>
    <property type="evidence" value="ECO:0007669"/>
    <property type="project" value="InterPro"/>
</dbReference>
<dbReference type="InterPro" id="IPR041635">
    <property type="entry name" value="Type_ISP_LLaBIII_C"/>
</dbReference>
<evidence type="ECO:0000256" key="6">
    <source>
        <dbReference type="SAM" id="MobiDB-lite"/>
    </source>
</evidence>
<reference evidence="9 10" key="1">
    <citation type="submission" date="2019-03" db="EMBL/GenBank/DDBJ databases">
        <title>Genomic Encyclopedia of Type Strains, Phase IV (KMG-IV): sequencing the most valuable type-strain genomes for metagenomic binning, comparative biology and taxonomic classification.</title>
        <authorList>
            <person name="Goeker M."/>
        </authorList>
    </citation>
    <scope>NUCLEOTIDE SEQUENCE [LARGE SCALE GENOMIC DNA]</scope>
    <source>
        <strain evidence="9 10">DSM 101</strain>
    </source>
</reference>
<dbReference type="PANTHER" id="PTHR33841:SF1">
    <property type="entry name" value="DNA METHYLTRANSFERASE A"/>
    <property type="match status" value="1"/>
</dbReference>
<evidence type="ECO:0000256" key="3">
    <source>
        <dbReference type="ARBA" id="ARBA00022603"/>
    </source>
</evidence>
<feature type="region of interest" description="Disordered" evidence="6">
    <location>
        <begin position="1153"/>
        <end position="1172"/>
    </location>
</feature>
<feature type="compositionally biased region" description="Acidic residues" evidence="6">
    <location>
        <begin position="1158"/>
        <end position="1172"/>
    </location>
</feature>
<feature type="domain" description="Type ISP restriction-modification enzyme LLaBIII C-terminal specificity" evidence="8">
    <location>
        <begin position="754"/>
        <end position="1101"/>
    </location>
</feature>
<dbReference type="InterPro" id="IPR050953">
    <property type="entry name" value="N4_N6_ade-DNA_methylase"/>
</dbReference>
<sequence length="1172" mass="129429">MPTAGLTFLNHVANLPIERKNSSPPALLILLGFVQAVSGAEMKLVTLEQFADALKAKFALPGSASPEDQLKPVVAELLKSAGTSYGITVETRTETHLSEHKVRPDIAVYVGGLICGYIELKAPGLGADAPRLTGKHNKEQWEKLKGLPNLIYTDGRDWALYRAGERVDGQPIVRLHDDPTQKGKAATTKADAEALERLFRSFLSWKPIVPHNPSGLANYLAPLTRFLRTEVEASLLLKGSAVELLANEWRQFFFPESDDAKFADAYAQTVTYAMLLARLSGAAKLDPVEAAKTLDTNNGLLARTLELLGQKAAREELAVGFELLQRSLEALDPHDFLKSKPDLWLYFYEDFLAAYDPKLRKDYGVYYTPREVVELQVRLASELLEKRFGKKLGFADDGVVFLDPAVGTGTYPVAAVKHGLEKVRARSGPGAVAARARQMAENMYGFEVLVGPYAVAHLRLTQALEGAMNDAKAAAGEPEEKLAQRLKIYLADTLESPNKAPPGGLDLTHKALTQEHEAARKVKQEGDILVCLGNPPYDRQNIEEGDTTTQRKGGWVRFGDQGAQGRFLPGTDALENIRQRPILVDFTEPATKAGAGVHLKNLYNDYVYFWRWALWRLFEQQTCGGIVTFITASSYLAGPGFVGVREVMRRTFDEIWIIDLGGDNLGTRKTPNVFNIQTPVAIAIGVRGAKPTPDTPAKVRYAKIDGATRENKLKQLDGIASFAGISWRECPNDWQKPFLPLGKGDFFQWPMLIDLFPYQRSGSKFGRPWPIAETQELIGRRWAKLLGETGDSRAKHFKNNKYRKIERQYRDHESGLALPIISSLKPGALVPKISPYAFRSFDRHYAIEDIRFNDRMGEVLWRLQGSKQLYLTALATEALGSGQGIIASGSVPDLHHFRGSFGGKDVIPLYRDAAATSPNITAGLLDALGRGFGTVPTAEDLAAYVYAVLGGQSYTHRFWNELEIPGTRIPITKDGATFIKAAKLGRKLIWLQTYAERFQGDGRGDEIPPGTAKIIKGVSDGPANYPEKNEYDDKAQEILVGDGRFGPVAPQVWEFEVSGLKVVQSWLDYRMKKRAGKKSSPLDEIRPERWTARMSDELLELLWVLEATLAMEPELEKVLDEVVAGPCFTAAELPTPKPEERLAPGKVSTAGGLLEMMGIDDEADDGGEDDED</sequence>
<organism evidence="9 10">
    <name type="scientific">Ancylobacter aquaticus</name>
    <dbReference type="NCBI Taxonomy" id="100"/>
    <lineage>
        <taxon>Bacteria</taxon>
        <taxon>Pseudomonadati</taxon>
        <taxon>Pseudomonadota</taxon>
        <taxon>Alphaproteobacteria</taxon>
        <taxon>Hyphomicrobiales</taxon>
        <taxon>Xanthobacteraceae</taxon>
        <taxon>Ancylobacter</taxon>
    </lineage>
</organism>
<evidence type="ECO:0000259" key="8">
    <source>
        <dbReference type="Pfam" id="PF18135"/>
    </source>
</evidence>
<comment type="caution">
    <text evidence="9">The sequence shown here is derived from an EMBL/GenBank/DDBJ whole genome shotgun (WGS) entry which is preliminary data.</text>
</comment>
<dbReference type="PRINTS" id="PR00507">
    <property type="entry name" value="N12N6MTFRASE"/>
</dbReference>
<comment type="catalytic activity">
    <reaction evidence="5">
        <text>a 2'-deoxyadenosine in DNA + S-adenosyl-L-methionine = an N(6)-methyl-2'-deoxyadenosine in DNA + S-adenosyl-L-homocysteine + H(+)</text>
        <dbReference type="Rhea" id="RHEA:15197"/>
        <dbReference type="Rhea" id="RHEA-COMP:12418"/>
        <dbReference type="Rhea" id="RHEA-COMP:12419"/>
        <dbReference type="ChEBI" id="CHEBI:15378"/>
        <dbReference type="ChEBI" id="CHEBI:57856"/>
        <dbReference type="ChEBI" id="CHEBI:59789"/>
        <dbReference type="ChEBI" id="CHEBI:90615"/>
        <dbReference type="ChEBI" id="CHEBI:90616"/>
        <dbReference type="EC" id="2.1.1.72"/>
    </reaction>
</comment>
<dbReference type="SUPFAM" id="SSF53335">
    <property type="entry name" value="S-adenosyl-L-methionine-dependent methyltransferases"/>
    <property type="match status" value="1"/>
</dbReference>
<feature type="domain" description="DNA methylase adenine-specific" evidence="7">
    <location>
        <begin position="347"/>
        <end position="500"/>
    </location>
</feature>
<accession>A0A4R1I9A2</accession>
<evidence type="ECO:0000256" key="4">
    <source>
        <dbReference type="ARBA" id="ARBA00022679"/>
    </source>
</evidence>
<dbReference type="InterPro" id="IPR029063">
    <property type="entry name" value="SAM-dependent_MTases_sf"/>
</dbReference>
<dbReference type="GO" id="GO:0032259">
    <property type="term" value="P:methylation"/>
    <property type="evidence" value="ECO:0007669"/>
    <property type="project" value="UniProtKB-KW"/>
</dbReference>
<evidence type="ECO:0000259" key="7">
    <source>
        <dbReference type="Pfam" id="PF02384"/>
    </source>
</evidence>
<dbReference type="Pfam" id="PF02384">
    <property type="entry name" value="N6_Mtase"/>
    <property type="match status" value="1"/>
</dbReference>
<dbReference type="Proteomes" id="UP000295030">
    <property type="component" value="Unassembled WGS sequence"/>
</dbReference>
<dbReference type="InterPro" id="IPR003356">
    <property type="entry name" value="DNA_methylase_A-5"/>
</dbReference>
<gene>
    <name evidence="9" type="ORF">EV667_0863</name>
</gene>
<dbReference type="GO" id="GO:0008170">
    <property type="term" value="F:N-methyltransferase activity"/>
    <property type="evidence" value="ECO:0007669"/>
    <property type="project" value="InterPro"/>
</dbReference>
<evidence type="ECO:0000313" key="10">
    <source>
        <dbReference type="Proteomes" id="UP000295030"/>
    </source>
</evidence>
<evidence type="ECO:0000313" key="9">
    <source>
        <dbReference type="EMBL" id="TCK30763.1"/>
    </source>
</evidence>
<evidence type="ECO:0000256" key="1">
    <source>
        <dbReference type="ARBA" id="ARBA00006594"/>
    </source>
</evidence>
<dbReference type="Gene3D" id="3.40.50.150">
    <property type="entry name" value="Vaccinia Virus protein VP39"/>
    <property type="match status" value="1"/>
</dbReference>
<dbReference type="AlphaFoldDB" id="A0A4R1I9A2"/>
<name>A0A4R1I9A2_ANCAQ</name>